<evidence type="ECO:0000256" key="2">
    <source>
        <dbReference type="ARBA" id="ARBA00006228"/>
    </source>
</evidence>
<evidence type="ECO:0000256" key="6">
    <source>
        <dbReference type="ARBA" id="ARBA00023136"/>
    </source>
</evidence>
<dbReference type="EMBL" id="FTNT01000004">
    <property type="protein sequence ID" value="SIR93762.1"/>
    <property type="molecule type" value="Genomic_DNA"/>
</dbReference>
<proteinExistence type="inferred from homology"/>
<name>A0A1N7F0K2_9NOCA</name>
<organism evidence="7 8">
    <name type="scientific">Williamsia sterculiae</name>
    <dbReference type="NCBI Taxonomy" id="1344003"/>
    <lineage>
        <taxon>Bacteria</taxon>
        <taxon>Bacillati</taxon>
        <taxon>Actinomycetota</taxon>
        <taxon>Actinomycetes</taxon>
        <taxon>Mycobacteriales</taxon>
        <taxon>Nocardiaceae</taxon>
        <taxon>Williamsia</taxon>
    </lineage>
</organism>
<comment type="similarity">
    <text evidence="2">Belongs to the CPA3 antiporters (TC 2.A.63) subunit E family.</text>
</comment>
<dbReference type="GO" id="GO:0008324">
    <property type="term" value="F:monoatomic cation transmembrane transporter activity"/>
    <property type="evidence" value="ECO:0007669"/>
    <property type="project" value="InterPro"/>
</dbReference>
<dbReference type="Pfam" id="PF01899">
    <property type="entry name" value="MNHE"/>
    <property type="match status" value="1"/>
</dbReference>
<dbReference type="Proteomes" id="UP000186218">
    <property type="component" value="Unassembled WGS sequence"/>
</dbReference>
<sequence>MPGSRRDPYQRGRLRSRLHYAWRVNFMRLAWGLTRAVVWGKTHIHLGRFLGSDNREIAVRLGTLVWLAAVWVLLWGTLTWGNVLAGLGVGLLITLLLPLPRVPVEGRVHPLVVLDLLGRLIVDFFISSAQVAWLTVRPRPPMGAVLRTRLAIRSDMVLTLAVDYINLVPGTMVLEIDHRRRLLYVHVIDVSSDRSVAKFYKQMATVERLFTRAFERESEWRPSPYHGVDDDFHAVIPAERMAASERPAEIREGS</sequence>
<evidence type="ECO:0000256" key="4">
    <source>
        <dbReference type="ARBA" id="ARBA00022692"/>
    </source>
</evidence>
<keyword evidence="3" id="KW-1003">Cell membrane</keyword>
<evidence type="ECO:0000256" key="3">
    <source>
        <dbReference type="ARBA" id="ARBA00022475"/>
    </source>
</evidence>
<dbReference type="PANTHER" id="PTHR34584:SF1">
    <property type="entry name" value="NA(+)_H(+) ANTIPORTER SUBUNIT E1"/>
    <property type="match status" value="1"/>
</dbReference>
<evidence type="ECO:0000256" key="5">
    <source>
        <dbReference type="ARBA" id="ARBA00022989"/>
    </source>
</evidence>
<dbReference type="NCBIfam" id="NF006521">
    <property type="entry name" value="PRK08965.1-5"/>
    <property type="match status" value="1"/>
</dbReference>
<dbReference type="OrthoDB" id="3556991at2"/>
<gene>
    <name evidence="7" type="ORF">SAMN05445060_1690</name>
</gene>
<accession>A0A1N7F0K2</accession>
<keyword evidence="8" id="KW-1185">Reference proteome</keyword>
<dbReference type="RefSeq" id="WP_076478483.1">
    <property type="nucleotide sequence ID" value="NZ_FTNT01000004.1"/>
</dbReference>
<evidence type="ECO:0000313" key="7">
    <source>
        <dbReference type="EMBL" id="SIR93762.1"/>
    </source>
</evidence>
<evidence type="ECO:0000313" key="8">
    <source>
        <dbReference type="Proteomes" id="UP000186218"/>
    </source>
</evidence>
<evidence type="ECO:0000256" key="1">
    <source>
        <dbReference type="ARBA" id="ARBA00004651"/>
    </source>
</evidence>
<dbReference type="GO" id="GO:0005886">
    <property type="term" value="C:plasma membrane"/>
    <property type="evidence" value="ECO:0007669"/>
    <property type="project" value="UniProtKB-SubCell"/>
</dbReference>
<comment type="subcellular location">
    <subcellularLocation>
        <location evidence="1">Cell membrane</location>
        <topology evidence="1">Multi-pass membrane protein</topology>
    </subcellularLocation>
</comment>
<keyword evidence="4" id="KW-0812">Transmembrane</keyword>
<protein>
    <submittedName>
        <fullName evidence="7">Multicomponent Na+:H+ antiporter subunit E</fullName>
    </submittedName>
</protein>
<keyword evidence="5" id="KW-1133">Transmembrane helix</keyword>
<reference evidence="7 8" key="1">
    <citation type="submission" date="2017-01" db="EMBL/GenBank/DDBJ databases">
        <authorList>
            <person name="Mah S.A."/>
            <person name="Swanson W.J."/>
            <person name="Moy G.W."/>
            <person name="Vacquier V.D."/>
        </authorList>
    </citation>
    <scope>NUCLEOTIDE SEQUENCE [LARGE SCALE GENOMIC DNA]</scope>
    <source>
        <strain evidence="7 8">CPCC 203464</strain>
    </source>
</reference>
<dbReference type="InterPro" id="IPR002758">
    <property type="entry name" value="Cation_antiport_E"/>
</dbReference>
<dbReference type="STRING" id="1344003.SAMN05445060_1690"/>
<keyword evidence="6" id="KW-0472">Membrane</keyword>
<dbReference type="AlphaFoldDB" id="A0A1N7F0K2"/>
<dbReference type="PANTHER" id="PTHR34584">
    <property type="entry name" value="NA(+)/H(+) ANTIPORTER SUBUNIT E1"/>
    <property type="match status" value="1"/>
</dbReference>